<organism evidence="2 3">
    <name type="scientific">Triparma verrucosa</name>
    <dbReference type="NCBI Taxonomy" id="1606542"/>
    <lineage>
        <taxon>Eukaryota</taxon>
        <taxon>Sar</taxon>
        <taxon>Stramenopiles</taxon>
        <taxon>Ochrophyta</taxon>
        <taxon>Bolidophyceae</taxon>
        <taxon>Parmales</taxon>
        <taxon>Triparmaceae</taxon>
        <taxon>Triparma</taxon>
    </lineage>
</organism>
<keyword evidence="3" id="KW-1185">Reference proteome</keyword>
<feature type="chain" id="PRO_5040843814" description="Phytocyanin domain-containing protein" evidence="1">
    <location>
        <begin position="21"/>
        <end position="106"/>
    </location>
</feature>
<accession>A0A9W7KY51</accession>
<reference evidence="3" key="1">
    <citation type="journal article" date="2023" name="Commun. Biol.">
        <title>Genome analysis of Parmales, the sister group of diatoms, reveals the evolutionary specialization of diatoms from phago-mixotrophs to photoautotrophs.</title>
        <authorList>
            <person name="Ban H."/>
            <person name="Sato S."/>
            <person name="Yoshikawa S."/>
            <person name="Yamada K."/>
            <person name="Nakamura Y."/>
            <person name="Ichinomiya M."/>
            <person name="Sato N."/>
            <person name="Blanc-Mathieu R."/>
            <person name="Endo H."/>
            <person name="Kuwata A."/>
            <person name="Ogata H."/>
        </authorList>
    </citation>
    <scope>NUCLEOTIDE SEQUENCE [LARGE SCALE GENOMIC DNA]</scope>
    <source>
        <strain evidence="3">NIES 3699</strain>
    </source>
</reference>
<feature type="signal peptide" evidence="1">
    <location>
        <begin position="1"/>
        <end position="20"/>
    </location>
</feature>
<dbReference type="AlphaFoldDB" id="A0A9W7KY51"/>
<name>A0A9W7KY51_9STRA</name>
<comment type="caution">
    <text evidence="2">The sequence shown here is derived from an EMBL/GenBank/DDBJ whole genome shotgun (WGS) entry which is preliminary data.</text>
</comment>
<proteinExistence type="predicted"/>
<evidence type="ECO:0000313" key="3">
    <source>
        <dbReference type="Proteomes" id="UP001165160"/>
    </source>
</evidence>
<evidence type="ECO:0000256" key="1">
    <source>
        <dbReference type="SAM" id="SignalP"/>
    </source>
</evidence>
<sequence length="106" mass="11268">MSTLGLLVVCLVALSSLVGATVHYANDHPVLWNLISNGCCTYGNNNIDNGDSVVAAEGTFSGEPYALTSTAHNTVYSLNNIFFSLICSGAPHSCILDALNSHWIMY</sequence>
<protein>
    <recommendedName>
        <fullName evidence="4">Phytocyanin domain-containing protein</fullName>
    </recommendedName>
</protein>
<evidence type="ECO:0000313" key="2">
    <source>
        <dbReference type="EMBL" id="GMI15441.1"/>
    </source>
</evidence>
<gene>
    <name evidence="2" type="ORF">TrVE_jg3535</name>
</gene>
<keyword evidence="1" id="KW-0732">Signal</keyword>
<dbReference type="Proteomes" id="UP001165160">
    <property type="component" value="Unassembled WGS sequence"/>
</dbReference>
<evidence type="ECO:0008006" key="4">
    <source>
        <dbReference type="Google" id="ProtNLM"/>
    </source>
</evidence>
<dbReference type="EMBL" id="BRXX01000520">
    <property type="protein sequence ID" value="GMI15441.1"/>
    <property type="molecule type" value="Genomic_DNA"/>
</dbReference>